<keyword evidence="2" id="KW-0732">Signal</keyword>
<evidence type="ECO:0000313" key="3">
    <source>
        <dbReference type="EMBL" id="KAF9624761.1"/>
    </source>
</evidence>
<dbReference type="OrthoDB" id="1935762at2759"/>
<dbReference type="Proteomes" id="UP000631114">
    <property type="component" value="Unassembled WGS sequence"/>
</dbReference>
<comment type="caution">
    <text evidence="3">The sequence shown here is derived from an EMBL/GenBank/DDBJ whole genome shotgun (WGS) entry which is preliminary data.</text>
</comment>
<evidence type="ECO:0000256" key="1">
    <source>
        <dbReference type="SAM" id="MobiDB-lite"/>
    </source>
</evidence>
<dbReference type="EMBL" id="JADFTS010000001">
    <property type="protein sequence ID" value="KAF9624761.1"/>
    <property type="molecule type" value="Genomic_DNA"/>
</dbReference>
<dbReference type="InterPro" id="IPR024489">
    <property type="entry name" value="Organ_specific_prot"/>
</dbReference>
<accession>A0A835MIA8</accession>
<proteinExistence type="predicted"/>
<dbReference type="Pfam" id="PF10950">
    <property type="entry name" value="Organ_specific"/>
    <property type="match status" value="1"/>
</dbReference>
<feature type="signal peptide" evidence="2">
    <location>
        <begin position="1"/>
        <end position="26"/>
    </location>
</feature>
<feature type="compositionally biased region" description="Basic and acidic residues" evidence="1">
    <location>
        <begin position="60"/>
        <end position="85"/>
    </location>
</feature>
<sequence>MAKTMDSLISFFTLFLLILFASTINARKAPEEYWKEVMKDRPMPDAIGGLVNSNQEALSKHETKANCHGDAKKKEDKSFAEDFEPRPNLSVYDNDAENKEVNIFVKDLEPRPSATGYYKDAGNKEDKSFVKDSEPRPNVSVYHDDTELKEEKSFVKDFEPRPNLSVYNN</sequence>
<evidence type="ECO:0000256" key="2">
    <source>
        <dbReference type="SAM" id="SignalP"/>
    </source>
</evidence>
<feature type="chain" id="PRO_5033041359" description="Organ-specific protein S2" evidence="2">
    <location>
        <begin position="27"/>
        <end position="169"/>
    </location>
</feature>
<dbReference type="PANTHER" id="PTHR33731:SF2">
    <property type="entry name" value="ORGAN-SPECIFIC PROTEIN S2-LIKE"/>
    <property type="match status" value="1"/>
</dbReference>
<keyword evidence="4" id="KW-1185">Reference proteome</keyword>
<reference evidence="3 4" key="1">
    <citation type="submission" date="2020-10" db="EMBL/GenBank/DDBJ databases">
        <title>The Coptis chinensis genome and diversification of protoberbering-type alkaloids.</title>
        <authorList>
            <person name="Wang B."/>
            <person name="Shu S."/>
            <person name="Song C."/>
            <person name="Liu Y."/>
        </authorList>
    </citation>
    <scope>NUCLEOTIDE SEQUENCE [LARGE SCALE GENOMIC DNA]</scope>
    <source>
        <strain evidence="3">HL-2020</strain>
        <tissue evidence="3">Leaf</tissue>
    </source>
</reference>
<feature type="region of interest" description="Disordered" evidence="1">
    <location>
        <begin position="60"/>
        <end position="94"/>
    </location>
</feature>
<evidence type="ECO:0000313" key="4">
    <source>
        <dbReference type="Proteomes" id="UP000631114"/>
    </source>
</evidence>
<feature type="compositionally biased region" description="Basic and acidic residues" evidence="1">
    <location>
        <begin position="121"/>
        <end position="135"/>
    </location>
</feature>
<name>A0A835MIA8_9MAGN</name>
<organism evidence="3 4">
    <name type="scientific">Coptis chinensis</name>
    <dbReference type="NCBI Taxonomy" id="261450"/>
    <lineage>
        <taxon>Eukaryota</taxon>
        <taxon>Viridiplantae</taxon>
        <taxon>Streptophyta</taxon>
        <taxon>Embryophyta</taxon>
        <taxon>Tracheophyta</taxon>
        <taxon>Spermatophyta</taxon>
        <taxon>Magnoliopsida</taxon>
        <taxon>Ranunculales</taxon>
        <taxon>Ranunculaceae</taxon>
        <taxon>Coptidoideae</taxon>
        <taxon>Coptis</taxon>
    </lineage>
</organism>
<protein>
    <recommendedName>
        <fullName evidence="5">Organ-specific protein S2</fullName>
    </recommendedName>
</protein>
<dbReference type="AlphaFoldDB" id="A0A835MIA8"/>
<dbReference type="PANTHER" id="PTHR33731">
    <property type="entry name" value="PROTEIN, PUTATIVE-RELATED"/>
    <property type="match status" value="1"/>
</dbReference>
<feature type="region of interest" description="Disordered" evidence="1">
    <location>
        <begin position="111"/>
        <end position="145"/>
    </location>
</feature>
<gene>
    <name evidence="3" type="ORF">IFM89_013842</name>
</gene>
<evidence type="ECO:0008006" key="5">
    <source>
        <dbReference type="Google" id="ProtNLM"/>
    </source>
</evidence>